<evidence type="ECO:0000313" key="4">
    <source>
        <dbReference type="EMBL" id="SNV40816.1"/>
    </source>
</evidence>
<sequence>MKKKLIYGTLLFGSLLTLAACGSDTAKDASKAADTAKSEVSKKAEEVKDDAKEAASEVTTADLKDGTYTAESDYDSRGWKVVHTITVADGKITESDFGYENEAGEKKADDEEYNKNMKDKSGVSSKEATEKLNQELVDKQNIDDVEVVSGATSTSSNFELSTKALIKAAQEGNTDTVAIELPAE</sequence>
<feature type="region of interest" description="Disordered" evidence="1">
    <location>
        <begin position="100"/>
        <end position="127"/>
    </location>
</feature>
<dbReference type="SMART" id="SM00900">
    <property type="entry name" value="FMN_bind"/>
    <property type="match status" value="1"/>
</dbReference>
<dbReference type="InterPro" id="IPR007329">
    <property type="entry name" value="FMN-bd"/>
</dbReference>
<dbReference type="AlphaFoldDB" id="A0A239X331"/>
<feature type="compositionally biased region" description="Basic and acidic residues" evidence="1">
    <location>
        <begin position="103"/>
        <end position="127"/>
    </location>
</feature>
<evidence type="ECO:0000256" key="2">
    <source>
        <dbReference type="SAM" id="SignalP"/>
    </source>
</evidence>
<accession>A0A239X331</accession>
<name>A0A239X331_STRAI</name>
<feature type="region of interest" description="Disordered" evidence="1">
    <location>
        <begin position="31"/>
        <end position="58"/>
    </location>
</feature>
<gene>
    <name evidence="4" type="ORF">SAMEA4504048_01246</name>
</gene>
<keyword evidence="4" id="KW-0449">Lipoprotein</keyword>
<dbReference type="RefSeq" id="WP_017769399.1">
    <property type="nucleotide sequence ID" value="NZ_LT906454.1"/>
</dbReference>
<evidence type="ECO:0000256" key="1">
    <source>
        <dbReference type="SAM" id="MobiDB-lite"/>
    </source>
</evidence>
<dbReference type="OrthoDB" id="1937675at2"/>
<dbReference type="GO" id="GO:0010181">
    <property type="term" value="F:FMN binding"/>
    <property type="evidence" value="ECO:0007669"/>
    <property type="project" value="InterPro"/>
</dbReference>
<feature type="domain" description="FMN-binding" evidence="3">
    <location>
        <begin position="78"/>
        <end position="169"/>
    </location>
</feature>
<evidence type="ECO:0000313" key="5">
    <source>
        <dbReference type="Proteomes" id="UP000215144"/>
    </source>
</evidence>
<dbReference type="EMBL" id="LT906454">
    <property type="protein sequence ID" value="SNV40816.1"/>
    <property type="molecule type" value="Genomic_DNA"/>
</dbReference>
<dbReference type="GO" id="GO:0016020">
    <property type="term" value="C:membrane"/>
    <property type="evidence" value="ECO:0007669"/>
    <property type="project" value="InterPro"/>
</dbReference>
<dbReference type="Pfam" id="PF04205">
    <property type="entry name" value="FMN_bind"/>
    <property type="match status" value="1"/>
</dbReference>
<feature type="chain" id="PRO_5039685891" evidence="2">
    <location>
        <begin position="20"/>
        <end position="184"/>
    </location>
</feature>
<reference evidence="4 5" key="1">
    <citation type="submission" date="2017-06" db="EMBL/GenBank/DDBJ databases">
        <authorList>
            <consortium name="Pathogen Informatics"/>
        </authorList>
    </citation>
    <scope>NUCLEOTIDE SEQUENCE [LARGE SCALE GENOMIC DNA]</scope>
    <source>
        <strain evidence="4 5">NCTC11291</strain>
    </source>
</reference>
<protein>
    <submittedName>
        <fullName evidence="4">Major membrane immunogen, membrane-anchored lipoprotein</fullName>
    </submittedName>
</protein>
<dbReference type="KEGG" id="saco:SAME_01246"/>
<evidence type="ECO:0000259" key="3">
    <source>
        <dbReference type="SMART" id="SM00900"/>
    </source>
</evidence>
<keyword evidence="2" id="KW-0732">Signal</keyword>
<dbReference type="Gene3D" id="3.90.1010.20">
    <property type="match status" value="1"/>
</dbReference>
<dbReference type="Proteomes" id="UP000215144">
    <property type="component" value="Chromosome 1"/>
</dbReference>
<feature type="signal peptide" evidence="2">
    <location>
        <begin position="1"/>
        <end position="19"/>
    </location>
</feature>
<organism evidence="4 5">
    <name type="scientific">Streptococcus acidominimus</name>
    <dbReference type="NCBI Taxonomy" id="1326"/>
    <lineage>
        <taxon>Bacteria</taxon>
        <taxon>Bacillati</taxon>
        <taxon>Bacillota</taxon>
        <taxon>Bacilli</taxon>
        <taxon>Lactobacillales</taxon>
        <taxon>Streptococcaceae</taxon>
        <taxon>Streptococcus</taxon>
    </lineage>
</organism>
<dbReference type="PROSITE" id="PS51257">
    <property type="entry name" value="PROKAR_LIPOPROTEIN"/>
    <property type="match status" value="1"/>
</dbReference>
<feature type="compositionally biased region" description="Basic and acidic residues" evidence="1">
    <location>
        <begin position="31"/>
        <end position="55"/>
    </location>
</feature>
<proteinExistence type="predicted"/>